<sequence length="547" mass="59372">MPDITIYAARKIITMNPAQPVATHVAVRDGRILGAGSLDDLTGWGDHTVDDRFAEKVLMPGFVEGHAHAMEGTLWRKVYCGYFDRTDPAGRTWPGLTSVDAVLERLAEAEAALDDPNAPLGGFQFDPIYMDNATVDRTQLDALSTTRPIGILHASGHIMIVNSRALELAGLMRTGINHPGIPLGPDGMPTGVLKGPEVYMPVAPHVGFNRSATDADEQGLRDFARLCVRTGTTTITDLASRLEPDAVEMMLRVTGEARFPARLVPLKFFMGHTPQDLVDYTVSLRDRSTDKLRLGRIKVIADGSIQGFTARLRAPGYYNGAPNGLWYIAPEQLADIYRLALEHGVPVHTHTNGDEATDLVLDTLGPALMQHPSRDHRFTLQHCQLADAAQFRRIKALGMCVNLFANHHFYWGDEHYRLTVGPERATRMNACRTALDTGVPMAIHSDAPVTPLAPLFTAWAAVNRITASGRVQGAHERISVDEALYAITLGAAYTLHLDGEVGSIEAGKSADFAVLDADPTDVAPEDLKDVPVWGTVIAGQVHAAADQ</sequence>
<feature type="domain" description="Amidohydrolase 3" evidence="1">
    <location>
        <begin position="56"/>
        <end position="541"/>
    </location>
</feature>
<dbReference type="PATRIC" id="fig|1317121.7.peg.3615"/>
<proteinExistence type="predicted"/>
<dbReference type="STRING" id="1317121.ATO11_14450"/>
<accession>A0A0L1JMX3</accession>
<dbReference type="Pfam" id="PF07969">
    <property type="entry name" value="Amidohydro_3"/>
    <property type="match status" value="1"/>
</dbReference>
<evidence type="ECO:0000259" key="1">
    <source>
        <dbReference type="Pfam" id="PF07969"/>
    </source>
</evidence>
<protein>
    <submittedName>
        <fullName evidence="2">Amidohydrolase</fullName>
    </submittedName>
</protein>
<dbReference type="PANTHER" id="PTHR22642:SF2">
    <property type="entry name" value="PROTEIN LONG AFTER FAR-RED 3"/>
    <property type="match status" value="1"/>
</dbReference>
<dbReference type="SUPFAM" id="SSF51338">
    <property type="entry name" value="Composite domain of metallo-dependent hydrolases"/>
    <property type="match status" value="1"/>
</dbReference>
<dbReference type="GO" id="GO:0016810">
    <property type="term" value="F:hydrolase activity, acting on carbon-nitrogen (but not peptide) bonds"/>
    <property type="evidence" value="ECO:0007669"/>
    <property type="project" value="InterPro"/>
</dbReference>
<dbReference type="RefSeq" id="WP_050531604.1">
    <property type="nucleotide sequence ID" value="NZ_AQQZ01000006.1"/>
</dbReference>
<dbReference type="InterPro" id="IPR013108">
    <property type="entry name" value="Amidohydro_3"/>
</dbReference>
<reference evidence="2 3" key="1">
    <citation type="journal article" date="2015" name="Int. J. Syst. Evol. Microbiol.">
        <title>Aestuariivita atlantica sp. nov., isolated from deep sea sediment of the Atlantic Ocean.</title>
        <authorList>
            <person name="Li G."/>
            <person name="Lai Q."/>
            <person name="Du Y."/>
            <person name="Liu X."/>
            <person name="Sun F."/>
            <person name="Shao Z."/>
        </authorList>
    </citation>
    <scope>NUCLEOTIDE SEQUENCE [LARGE SCALE GENOMIC DNA]</scope>
    <source>
        <strain evidence="2 3">22II-S11-z3</strain>
    </source>
</reference>
<dbReference type="Proteomes" id="UP000036938">
    <property type="component" value="Unassembled WGS sequence"/>
</dbReference>
<gene>
    <name evidence="2" type="ORF">ATO11_14450</name>
</gene>
<keyword evidence="2" id="KW-0378">Hydrolase</keyword>
<keyword evidence="3" id="KW-1185">Reference proteome</keyword>
<dbReference type="InterPro" id="IPR032466">
    <property type="entry name" value="Metal_Hydrolase"/>
</dbReference>
<evidence type="ECO:0000313" key="3">
    <source>
        <dbReference type="Proteomes" id="UP000036938"/>
    </source>
</evidence>
<dbReference type="Gene3D" id="3.10.310.70">
    <property type="match status" value="1"/>
</dbReference>
<evidence type="ECO:0000313" key="2">
    <source>
        <dbReference type="EMBL" id="KNG93106.1"/>
    </source>
</evidence>
<organism evidence="2 3">
    <name type="scientific">Pseudaestuariivita atlantica</name>
    <dbReference type="NCBI Taxonomy" id="1317121"/>
    <lineage>
        <taxon>Bacteria</taxon>
        <taxon>Pseudomonadati</taxon>
        <taxon>Pseudomonadota</taxon>
        <taxon>Alphaproteobacteria</taxon>
        <taxon>Rhodobacterales</taxon>
        <taxon>Paracoccaceae</taxon>
        <taxon>Pseudaestuariivita</taxon>
    </lineage>
</organism>
<dbReference type="OrthoDB" id="9811399at2"/>
<dbReference type="AlphaFoldDB" id="A0A0L1JMX3"/>
<dbReference type="Gene3D" id="2.30.40.10">
    <property type="entry name" value="Urease, subunit C, domain 1"/>
    <property type="match status" value="1"/>
</dbReference>
<dbReference type="InterPro" id="IPR011059">
    <property type="entry name" value="Metal-dep_hydrolase_composite"/>
</dbReference>
<dbReference type="InterPro" id="IPR033932">
    <property type="entry name" value="YtcJ-like"/>
</dbReference>
<dbReference type="Gene3D" id="3.20.20.140">
    <property type="entry name" value="Metal-dependent hydrolases"/>
    <property type="match status" value="1"/>
</dbReference>
<dbReference type="CDD" id="cd01300">
    <property type="entry name" value="YtcJ_like"/>
    <property type="match status" value="1"/>
</dbReference>
<dbReference type="SUPFAM" id="SSF51556">
    <property type="entry name" value="Metallo-dependent hydrolases"/>
    <property type="match status" value="1"/>
</dbReference>
<comment type="caution">
    <text evidence="2">The sequence shown here is derived from an EMBL/GenBank/DDBJ whole genome shotgun (WGS) entry which is preliminary data.</text>
</comment>
<name>A0A0L1JMX3_9RHOB</name>
<dbReference type="PANTHER" id="PTHR22642">
    <property type="entry name" value="IMIDAZOLONEPROPIONASE"/>
    <property type="match status" value="1"/>
</dbReference>
<dbReference type="EMBL" id="AQQZ01000006">
    <property type="protein sequence ID" value="KNG93106.1"/>
    <property type="molecule type" value="Genomic_DNA"/>
</dbReference>